<accession>A0ABT7PGD4</accession>
<dbReference type="Proteomes" id="UP001239462">
    <property type="component" value="Unassembled WGS sequence"/>
</dbReference>
<organism evidence="1 2">
    <name type="scientific">Roseiconus lacunae</name>
    <dbReference type="NCBI Taxonomy" id="2605694"/>
    <lineage>
        <taxon>Bacteria</taxon>
        <taxon>Pseudomonadati</taxon>
        <taxon>Planctomycetota</taxon>
        <taxon>Planctomycetia</taxon>
        <taxon>Pirellulales</taxon>
        <taxon>Pirellulaceae</taxon>
        <taxon>Roseiconus</taxon>
    </lineage>
</organism>
<proteinExistence type="predicted"/>
<evidence type="ECO:0000313" key="1">
    <source>
        <dbReference type="EMBL" id="MDM4015443.1"/>
    </source>
</evidence>
<evidence type="ECO:0000313" key="2">
    <source>
        <dbReference type="Proteomes" id="UP001239462"/>
    </source>
</evidence>
<reference evidence="1 2" key="1">
    <citation type="submission" date="2023-06" db="EMBL/GenBank/DDBJ databases">
        <title>Roseiconus lacunae JC819 isolated from Gulf of Mannar region, Tamil Nadu.</title>
        <authorList>
            <person name="Pk S."/>
            <person name="Ch S."/>
            <person name="Ch V.R."/>
        </authorList>
    </citation>
    <scope>NUCLEOTIDE SEQUENCE [LARGE SCALE GENOMIC DNA]</scope>
    <source>
        <strain evidence="1 2">JC819</strain>
    </source>
</reference>
<dbReference type="RefSeq" id="WP_149495521.1">
    <property type="nucleotide sequence ID" value="NZ_CP141221.1"/>
</dbReference>
<keyword evidence="2" id="KW-1185">Reference proteome</keyword>
<comment type="caution">
    <text evidence="1">The sequence shown here is derived from an EMBL/GenBank/DDBJ whole genome shotgun (WGS) entry which is preliminary data.</text>
</comment>
<dbReference type="EMBL" id="JASZZN010000005">
    <property type="protein sequence ID" value="MDM4015443.1"/>
    <property type="molecule type" value="Genomic_DNA"/>
</dbReference>
<protein>
    <submittedName>
        <fullName evidence="1">Uncharacterized protein</fullName>
    </submittedName>
</protein>
<sequence length="68" mass="7494">MKTGVGLALLEEALLDKHCNEGAQHWKGYRLTNRYPSGIRLGTPVSGSISSNRCPLDTIPHFLAMIAW</sequence>
<gene>
    <name evidence="1" type="ORF">QTN89_08395</name>
</gene>
<name>A0ABT7PGD4_9BACT</name>